<dbReference type="AlphaFoldDB" id="A0A2T1DZA1"/>
<sequence>MINSCIGTWAFLAQALFAGNTKTSARSIEMQKQIVKMSQQRAFLFTENTKMSARCTEMSKQTAV</sequence>
<proteinExistence type="predicted"/>
<keyword evidence="2" id="KW-1185">Reference proteome</keyword>
<name>A0A2T1DZA1_9CYAN</name>
<dbReference type="EMBL" id="PVWK01000120">
    <property type="protein sequence ID" value="PSB25820.1"/>
    <property type="molecule type" value="Genomic_DNA"/>
</dbReference>
<gene>
    <name evidence="1" type="ORF">C7B82_21750</name>
</gene>
<organism evidence="1 2">
    <name type="scientific">Stenomitos frigidus ULC18</name>
    <dbReference type="NCBI Taxonomy" id="2107698"/>
    <lineage>
        <taxon>Bacteria</taxon>
        <taxon>Bacillati</taxon>
        <taxon>Cyanobacteriota</taxon>
        <taxon>Cyanophyceae</taxon>
        <taxon>Leptolyngbyales</taxon>
        <taxon>Leptolyngbyaceae</taxon>
        <taxon>Stenomitos</taxon>
    </lineage>
</organism>
<reference evidence="1 2" key="2">
    <citation type="submission" date="2018-03" db="EMBL/GenBank/DDBJ databases">
        <title>The ancient ancestry and fast evolution of plastids.</title>
        <authorList>
            <person name="Moore K.R."/>
            <person name="Magnabosco C."/>
            <person name="Momper L."/>
            <person name="Gold D.A."/>
            <person name="Bosak T."/>
            <person name="Fournier G.P."/>
        </authorList>
    </citation>
    <scope>NUCLEOTIDE SEQUENCE [LARGE SCALE GENOMIC DNA]</scope>
    <source>
        <strain evidence="1 2">ULC18</strain>
    </source>
</reference>
<evidence type="ECO:0000313" key="2">
    <source>
        <dbReference type="Proteomes" id="UP000239576"/>
    </source>
</evidence>
<reference evidence="2" key="1">
    <citation type="submission" date="2018-02" db="EMBL/GenBank/DDBJ databases">
        <authorList>
            <person name="Moore K."/>
            <person name="Momper L."/>
        </authorList>
    </citation>
    <scope>NUCLEOTIDE SEQUENCE [LARGE SCALE GENOMIC DNA]</scope>
    <source>
        <strain evidence="2">ULC18</strain>
    </source>
</reference>
<evidence type="ECO:0000313" key="1">
    <source>
        <dbReference type="EMBL" id="PSB25820.1"/>
    </source>
</evidence>
<dbReference type="Proteomes" id="UP000239576">
    <property type="component" value="Unassembled WGS sequence"/>
</dbReference>
<comment type="caution">
    <text evidence="1">The sequence shown here is derived from an EMBL/GenBank/DDBJ whole genome shotgun (WGS) entry which is preliminary data.</text>
</comment>
<accession>A0A2T1DZA1</accession>
<protein>
    <submittedName>
        <fullName evidence="1">Uncharacterized protein</fullName>
    </submittedName>
</protein>